<organism evidence="2 3">
    <name type="scientific">Linnemannia gamsii</name>
    <dbReference type="NCBI Taxonomy" id="64522"/>
    <lineage>
        <taxon>Eukaryota</taxon>
        <taxon>Fungi</taxon>
        <taxon>Fungi incertae sedis</taxon>
        <taxon>Mucoromycota</taxon>
        <taxon>Mortierellomycotina</taxon>
        <taxon>Mortierellomycetes</taxon>
        <taxon>Mortierellales</taxon>
        <taxon>Mortierellaceae</taxon>
        <taxon>Linnemannia</taxon>
    </lineage>
</organism>
<feature type="region of interest" description="Disordered" evidence="1">
    <location>
        <begin position="1"/>
        <end position="29"/>
    </location>
</feature>
<feature type="compositionally biased region" description="Polar residues" evidence="1">
    <location>
        <begin position="694"/>
        <end position="709"/>
    </location>
</feature>
<feature type="compositionally biased region" description="Low complexity" evidence="1">
    <location>
        <begin position="377"/>
        <end position="396"/>
    </location>
</feature>
<feature type="compositionally biased region" description="Polar residues" evidence="1">
    <location>
        <begin position="240"/>
        <end position="252"/>
    </location>
</feature>
<reference evidence="2 3" key="1">
    <citation type="journal article" date="2020" name="Fungal Divers.">
        <title>Resolving the Mortierellaceae phylogeny through synthesis of multi-gene phylogenetics and phylogenomics.</title>
        <authorList>
            <person name="Vandepol N."/>
            <person name="Liber J."/>
            <person name="Desiro A."/>
            <person name="Na H."/>
            <person name="Kennedy M."/>
            <person name="Barry K."/>
            <person name="Grigoriev I.V."/>
            <person name="Miller A.N."/>
            <person name="O'Donnell K."/>
            <person name="Stajich J.E."/>
            <person name="Bonito G."/>
        </authorList>
    </citation>
    <scope>NUCLEOTIDE SEQUENCE [LARGE SCALE GENOMIC DNA]</scope>
    <source>
        <strain evidence="2 3">AD045</strain>
    </source>
</reference>
<sequence length="736" mass="74983">MRGSSNQDGQQQQQQQQEQPGQAYAPGADASLTSALVPIVAVSTQAVPSSSSTIATPATSSVRRSSQSSSPFITSARRPRRLNLSTSDTSEAVVPPSSSTSGGDEGSSDAVSIPLQSSNLPPPPPPTPTITATRGRGRGRGRGRRGLTQFGQLMALNSANDILAVQAETQCQSEDGFEPTIFNPNPEQQQQSPSSSSAHGSARSTRSSSAAGRNQTSETAGTPPTADKVARWGALAQFGGRTSSRPRQSDNVILNLERPQPPFITSRRTPRASGSSSFFVPMDEATVAAAMANVVAQSKARRRASNNVPLIEGAMSLFENASSSSAPTSRRRQTRSASAAAAVSAAAVEAITGSAMGEDGSSGGSGNMTFSRRGDVTSSTSQSTQFSPYPSPQSTRGRGRRSRGGRGDTNLDATDRSPLSPLSTKAIGDADVTMGSSSLVAATSSSIVSRAGFKRSHIEMVSESNGGQNAGVDGNSDKTSSGGAASYESFVREDRVMNFGGTHVDDDEQIGKTTHGDQVAQNAQTVQVAQAAQAGGLAFDVIPSVNPVTGAMAYSFRLPPGIDPNFPLGFNGIVNIPLPAGSTESTGGSATLATAPAESSLAFSSESPTLLAAVPATTAFTEGFSAARRAVSNTAKSIIDNLCGFNVPHETTIATPPATGNETSNTGQNSTEGPTSAASPQSSSESWITARLIGSNSSPLQPSGSTSRCDSPAQSGAASDADAGAGVGGASDVNEP</sequence>
<keyword evidence="3" id="KW-1185">Reference proteome</keyword>
<dbReference type="Proteomes" id="UP001194696">
    <property type="component" value="Unassembled WGS sequence"/>
</dbReference>
<feature type="region of interest" description="Disordered" evidence="1">
    <location>
        <begin position="175"/>
        <end position="275"/>
    </location>
</feature>
<feature type="compositionally biased region" description="Basic residues" evidence="1">
    <location>
        <begin position="135"/>
        <end position="145"/>
    </location>
</feature>
<gene>
    <name evidence="2" type="ORF">BGZ96_009583</name>
</gene>
<feature type="compositionally biased region" description="Polar residues" evidence="1">
    <location>
        <begin position="212"/>
        <end position="222"/>
    </location>
</feature>
<name>A0ABQ7JW67_9FUNG</name>
<accession>A0ABQ7JW67</accession>
<dbReference type="EMBL" id="JAAAIM010000589">
    <property type="protein sequence ID" value="KAG0286254.1"/>
    <property type="molecule type" value="Genomic_DNA"/>
</dbReference>
<evidence type="ECO:0000313" key="3">
    <source>
        <dbReference type="Proteomes" id="UP001194696"/>
    </source>
</evidence>
<feature type="region of interest" description="Disordered" evidence="1">
    <location>
        <begin position="462"/>
        <end position="484"/>
    </location>
</feature>
<protein>
    <submittedName>
        <fullName evidence="2">Uncharacterized protein</fullName>
    </submittedName>
</protein>
<feature type="region of interest" description="Disordered" evidence="1">
    <location>
        <begin position="354"/>
        <end position="427"/>
    </location>
</feature>
<comment type="caution">
    <text evidence="2">The sequence shown here is derived from an EMBL/GenBank/DDBJ whole genome shotgun (WGS) entry which is preliminary data.</text>
</comment>
<feature type="compositionally biased region" description="Polar residues" evidence="1">
    <location>
        <begin position="653"/>
        <end position="674"/>
    </location>
</feature>
<feature type="compositionally biased region" description="Low complexity" evidence="1">
    <location>
        <begin position="676"/>
        <end position="686"/>
    </location>
</feature>
<feature type="compositionally biased region" description="Low complexity" evidence="1">
    <location>
        <begin position="710"/>
        <end position="724"/>
    </location>
</feature>
<proteinExistence type="predicted"/>
<feature type="region of interest" description="Disordered" evidence="1">
    <location>
        <begin position="43"/>
        <end position="152"/>
    </location>
</feature>
<evidence type="ECO:0000256" key="1">
    <source>
        <dbReference type="SAM" id="MobiDB-lite"/>
    </source>
</evidence>
<feature type="compositionally biased region" description="Low complexity" evidence="1">
    <location>
        <begin position="188"/>
        <end position="211"/>
    </location>
</feature>
<evidence type="ECO:0000313" key="2">
    <source>
        <dbReference type="EMBL" id="KAG0286254.1"/>
    </source>
</evidence>
<feature type="compositionally biased region" description="Low complexity" evidence="1">
    <location>
        <begin position="46"/>
        <end position="70"/>
    </location>
</feature>
<feature type="region of interest" description="Disordered" evidence="1">
    <location>
        <begin position="653"/>
        <end position="736"/>
    </location>
</feature>
<feature type="compositionally biased region" description="Low complexity" evidence="1">
    <location>
        <begin position="7"/>
        <end position="22"/>
    </location>
</feature>